<evidence type="ECO:0000256" key="1">
    <source>
        <dbReference type="SAM" id="Phobius"/>
    </source>
</evidence>
<protein>
    <recommendedName>
        <fullName evidence="4">Transmembrane protein</fullName>
    </recommendedName>
</protein>
<keyword evidence="3" id="KW-1185">Reference proteome</keyword>
<keyword evidence="1" id="KW-0472">Membrane</keyword>
<gene>
    <name evidence="2" type="ORF">C2G38_2196549</name>
</gene>
<comment type="caution">
    <text evidence="2">The sequence shown here is derived from an EMBL/GenBank/DDBJ whole genome shotgun (WGS) entry which is preliminary data.</text>
</comment>
<sequence length="120" mass="13808">MDDTDERDFKLNTTIPMMKKKHQYRISFEIVVWGAKWVLSFGVIAAEAFFGRACRWSFRVVVEVFKRRRYLKTQGLVFLELKLRACRWSFRVIEVFSGLVGGASESSKSSSAALLFENAG</sequence>
<dbReference type="Proteomes" id="UP000266673">
    <property type="component" value="Unassembled WGS sequence"/>
</dbReference>
<accession>A0A397UXL4</accession>
<organism evidence="2 3">
    <name type="scientific">Gigaspora rosea</name>
    <dbReference type="NCBI Taxonomy" id="44941"/>
    <lineage>
        <taxon>Eukaryota</taxon>
        <taxon>Fungi</taxon>
        <taxon>Fungi incertae sedis</taxon>
        <taxon>Mucoromycota</taxon>
        <taxon>Glomeromycotina</taxon>
        <taxon>Glomeromycetes</taxon>
        <taxon>Diversisporales</taxon>
        <taxon>Gigasporaceae</taxon>
        <taxon>Gigaspora</taxon>
    </lineage>
</organism>
<feature type="transmembrane region" description="Helical" evidence="1">
    <location>
        <begin position="30"/>
        <end position="50"/>
    </location>
</feature>
<evidence type="ECO:0000313" key="2">
    <source>
        <dbReference type="EMBL" id="RIB13917.1"/>
    </source>
</evidence>
<keyword evidence="1" id="KW-0812">Transmembrane</keyword>
<proteinExistence type="predicted"/>
<evidence type="ECO:0008006" key="4">
    <source>
        <dbReference type="Google" id="ProtNLM"/>
    </source>
</evidence>
<dbReference type="AlphaFoldDB" id="A0A397UXL4"/>
<dbReference type="EMBL" id="QKWP01000880">
    <property type="protein sequence ID" value="RIB13917.1"/>
    <property type="molecule type" value="Genomic_DNA"/>
</dbReference>
<name>A0A397UXL4_9GLOM</name>
<keyword evidence="1" id="KW-1133">Transmembrane helix</keyword>
<evidence type="ECO:0000313" key="3">
    <source>
        <dbReference type="Proteomes" id="UP000266673"/>
    </source>
</evidence>
<reference evidence="2 3" key="1">
    <citation type="submission" date="2018-06" db="EMBL/GenBank/DDBJ databases">
        <title>Comparative genomics reveals the genomic features of Rhizophagus irregularis, R. cerebriforme, R. diaphanum and Gigaspora rosea, and their symbiotic lifestyle signature.</title>
        <authorList>
            <person name="Morin E."/>
            <person name="San Clemente H."/>
            <person name="Chen E.C.H."/>
            <person name="De La Providencia I."/>
            <person name="Hainaut M."/>
            <person name="Kuo A."/>
            <person name="Kohler A."/>
            <person name="Murat C."/>
            <person name="Tang N."/>
            <person name="Roy S."/>
            <person name="Loubradou J."/>
            <person name="Henrissat B."/>
            <person name="Grigoriev I.V."/>
            <person name="Corradi N."/>
            <person name="Roux C."/>
            <person name="Martin F.M."/>
        </authorList>
    </citation>
    <scope>NUCLEOTIDE SEQUENCE [LARGE SCALE GENOMIC DNA]</scope>
    <source>
        <strain evidence="2 3">DAOM 194757</strain>
    </source>
</reference>